<dbReference type="Pfam" id="PF10117">
    <property type="entry name" value="McrBC"/>
    <property type="match status" value="1"/>
</dbReference>
<dbReference type="PANTHER" id="PTHR38733:SF1">
    <property type="entry name" value="TYPE IV METHYL-DIRECTED RESTRICTION ENZYME ECOKMCRBC"/>
    <property type="match status" value="1"/>
</dbReference>
<protein>
    <submittedName>
        <fullName evidence="1">5-methylcytosine-specific restriction enzyme subunit McrC</fullName>
    </submittedName>
</protein>
<gene>
    <name evidence="1" type="ORF">GA0070564_11321</name>
</gene>
<dbReference type="PANTHER" id="PTHR38733">
    <property type="entry name" value="PROTEIN MCRC"/>
    <property type="match status" value="1"/>
</dbReference>
<sequence length="467" mass="51564">MTEAAADLVIVECAEHESVEIDTALWLNSDHHLVLNSEIDGRDILRANFRKGALRLQATSYVGVIPLNDRVIVRVKPRVPIANLTRMVIETGHDVLALSTFREYSSRGTADDWAMDIFADALLDYLDELLDAGMMRSYERCEDEGHFPHGRIDFTQTMQRFAARGVPNKAAYSWFERTVDIPANRCIKAAMEVVHAYLTKSKAKPRRGDRAKIARLAGQLLAFEEVGEDTGYRFLDDPVVLGLTPLPDPRAYYRSALDLSVVILRGAGISLDLGGTGVRLSSLLIDTNKLFENFVRISLAKHAARQNWPVEVLDGNAEGRVDLYDVPDPLPSPLGTPLKALASLDPGKAQPDIVVRGLDRNFRLIAEVKNTVHGKNSKAEDVLPDRDEVEQAVTYALRYGLNFALLIHPWIKGKKGLVYVGRVRSVDVYDYRLDLSKDEGTDEALADMALTVAGLAGLPAGQPPISA</sequence>
<dbReference type="InterPro" id="IPR019292">
    <property type="entry name" value="McrC"/>
</dbReference>
<evidence type="ECO:0000313" key="2">
    <source>
        <dbReference type="Proteomes" id="UP000199504"/>
    </source>
</evidence>
<dbReference type="OrthoDB" id="307209at2"/>
<dbReference type="STRING" id="262898.GA0070564_11321"/>
<keyword evidence="2" id="KW-1185">Reference proteome</keyword>
<reference evidence="2" key="1">
    <citation type="submission" date="2016-06" db="EMBL/GenBank/DDBJ databases">
        <authorList>
            <person name="Varghese N."/>
            <person name="Submissions Spin"/>
        </authorList>
    </citation>
    <scope>NUCLEOTIDE SEQUENCE [LARGE SCALE GENOMIC DNA]</scope>
    <source>
        <strain evidence="2">DSM 44830</strain>
    </source>
</reference>
<dbReference type="Proteomes" id="UP000199504">
    <property type="component" value="Unassembled WGS sequence"/>
</dbReference>
<name>A0A1C5ALW2_9ACTN</name>
<dbReference type="AlphaFoldDB" id="A0A1C5ALW2"/>
<proteinExistence type="predicted"/>
<dbReference type="EMBL" id="FMCX01000013">
    <property type="protein sequence ID" value="SCF46187.1"/>
    <property type="molecule type" value="Genomic_DNA"/>
</dbReference>
<evidence type="ECO:0000313" key="1">
    <source>
        <dbReference type="EMBL" id="SCF46187.1"/>
    </source>
</evidence>
<organism evidence="1 2">
    <name type="scientific">Micromonospora mirobrigensis</name>
    <dbReference type="NCBI Taxonomy" id="262898"/>
    <lineage>
        <taxon>Bacteria</taxon>
        <taxon>Bacillati</taxon>
        <taxon>Actinomycetota</taxon>
        <taxon>Actinomycetes</taxon>
        <taxon>Micromonosporales</taxon>
        <taxon>Micromonosporaceae</taxon>
        <taxon>Micromonospora</taxon>
    </lineage>
</organism>
<accession>A0A1C5ALW2</accession>